<dbReference type="Pfam" id="PF14451">
    <property type="entry name" value="Ub-Mut7C"/>
    <property type="match status" value="1"/>
</dbReference>
<dbReference type="AlphaFoldDB" id="A0A5C7T2W4"/>
<evidence type="ECO:0000313" key="3">
    <source>
        <dbReference type="EMBL" id="TXH90040.1"/>
    </source>
</evidence>
<sequence length="261" mass="28539">MSDATPVPLSPARLVSFRFHGELAAFLAPARRDRSFEVHCAAGSSLKHVIEALGVPHTEVGRVLVDGRPAPLERRLCPGERVSVHPHAARCGKPCPSPPPRLIADAHLGGLARLLRLAGFDTLYDNHIEDATLVATAVRERRVVLTRDRELLKRRDVAEGCFVHALEPARQAVEILRRLGLAGHARPFSRCLECNAALQEVSPAAVVQRLPPAVRARHTHFSACAGCGRVYWEGSHWQRLRARIDALLAQARAAPQDEAAD</sequence>
<feature type="domain" description="Mut7-C RNAse" evidence="1">
    <location>
        <begin position="100"/>
        <end position="243"/>
    </location>
</feature>
<evidence type="ECO:0000259" key="1">
    <source>
        <dbReference type="Pfam" id="PF01927"/>
    </source>
</evidence>
<dbReference type="EMBL" id="SSFD01000049">
    <property type="protein sequence ID" value="TXH90040.1"/>
    <property type="molecule type" value="Genomic_DNA"/>
</dbReference>
<evidence type="ECO:0000313" key="4">
    <source>
        <dbReference type="Proteomes" id="UP000321192"/>
    </source>
</evidence>
<protein>
    <submittedName>
        <fullName evidence="3">Twitching motility protein PilT</fullName>
    </submittedName>
</protein>
<dbReference type="PANTHER" id="PTHR39081">
    <property type="entry name" value="MUT7-C DOMAIN-CONTAINING PROTEIN"/>
    <property type="match status" value="1"/>
</dbReference>
<dbReference type="RefSeq" id="WP_276656953.1">
    <property type="nucleotide sequence ID" value="NZ_SSFD01000049.1"/>
</dbReference>
<organism evidence="3 4">
    <name type="scientific">Thauera aminoaromatica</name>
    <dbReference type="NCBI Taxonomy" id="164330"/>
    <lineage>
        <taxon>Bacteria</taxon>
        <taxon>Pseudomonadati</taxon>
        <taxon>Pseudomonadota</taxon>
        <taxon>Betaproteobacteria</taxon>
        <taxon>Rhodocyclales</taxon>
        <taxon>Zoogloeaceae</taxon>
        <taxon>Thauera</taxon>
    </lineage>
</organism>
<reference evidence="3 4" key="1">
    <citation type="submission" date="2018-09" db="EMBL/GenBank/DDBJ databases">
        <title>Metagenome Assembled Genomes from an Advanced Water Purification Facility.</title>
        <authorList>
            <person name="Stamps B.W."/>
            <person name="Spear J.R."/>
        </authorList>
    </citation>
    <scope>NUCLEOTIDE SEQUENCE [LARGE SCALE GENOMIC DNA]</scope>
    <source>
        <strain evidence="3">Bin_27_1</strain>
    </source>
</reference>
<name>A0A5C7T2W4_THASP</name>
<dbReference type="Pfam" id="PF01927">
    <property type="entry name" value="Mut7-C"/>
    <property type="match status" value="1"/>
</dbReference>
<feature type="domain" description="Ubiquitin Mut7-C" evidence="2">
    <location>
        <begin position="14"/>
        <end position="89"/>
    </location>
</feature>
<comment type="caution">
    <text evidence="3">The sequence shown here is derived from an EMBL/GenBank/DDBJ whole genome shotgun (WGS) entry which is preliminary data.</text>
</comment>
<dbReference type="InterPro" id="IPR002782">
    <property type="entry name" value="Mut7-C_RNAse_dom"/>
</dbReference>
<gene>
    <name evidence="3" type="ORF">E6Q80_03570</name>
</gene>
<proteinExistence type="predicted"/>
<dbReference type="Proteomes" id="UP000321192">
    <property type="component" value="Unassembled WGS sequence"/>
</dbReference>
<dbReference type="PANTHER" id="PTHR39081:SF1">
    <property type="entry name" value="MUT7-C RNASE DOMAIN-CONTAINING PROTEIN"/>
    <property type="match status" value="1"/>
</dbReference>
<dbReference type="InterPro" id="IPR027798">
    <property type="entry name" value="Ub_Mut7C"/>
</dbReference>
<evidence type="ECO:0000259" key="2">
    <source>
        <dbReference type="Pfam" id="PF14451"/>
    </source>
</evidence>
<accession>A0A5C7T2W4</accession>